<dbReference type="AlphaFoldDB" id="A0A974WFS5"/>
<dbReference type="FunFam" id="3.60.20.30:FF:000001">
    <property type="entry name" value="Isoaspartyl peptidase/L-asparaginase"/>
    <property type="match status" value="1"/>
</dbReference>
<keyword evidence="3" id="KW-0068">Autocatalytic cleavage</keyword>
<dbReference type="GO" id="GO:0016811">
    <property type="term" value="F:hydrolase activity, acting on carbon-nitrogen (but not peptide) bonds, in linear amides"/>
    <property type="evidence" value="ECO:0007669"/>
    <property type="project" value="UniProtKB-ARBA"/>
</dbReference>
<feature type="binding site" evidence="6">
    <location>
        <begin position="203"/>
        <end position="206"/>
    </location>
    <ligand>
        <name>substrate</name>
    </ligand>
</feature>
<dbReference type="Proteomes" id="UP000662783">
    <property type="component" value="Chromosome"/>
</dbReference>
<dbReference type="PANTHER" id="PTHR10188:SF6">
    <property type="entry name" value="N(4)-(BETA-N-ACETYLGLUCOSAMINYL)-L-ASPARAGINASE"/>
    <property type="match status" value="1"/>
</dbReference>
<keyword evidence="9" id="KW-1185">Reference proteome</keyword>
<evidence type="ECO:0000256" key="5">
    <source>
        <dbReference type="PIRSR" id="PIRSR600246-1"/>
    </source>
</evidence>
<accession>A0A974WFS5</accession>
<evidence type="ECO:0000256" key="7">
    <source>
        <dbReference type="PIRSR" id="PIRSR600246-3"/>
    </source>
</evidence>
<organism evidence="8 9">
    <name type="scientific">Fulvivirga lutea</name>
    <dbReference type="NCBI Taxonomy" id="2810512"/>
    <lineage>
        <taxon>Bacteria</taxon>
        <taxon>Pseudomonadati</taxon>
        <taxon>Bacteroidota</taxon>
        <taxon>Cytophagia</taxon>
        <taxon>Cytophagales</taxon>
        <taxon>Fulvivirgaceae</taxon>
        <taxon>Fulvivirga</taxon>
    </lineage>
</organism>
<keyword evidence="2" id="KW-0378">Hydrolase</keyword>
<dbReference type="RefSeq" id="WP_205720838.1">
    <property type="nucleotide sequence ID" value="NZ_CP070608.1"/>
</dbReference>
<dbReference type="KEGG" id="fuv:JR347_11955"/>
<evidence type="ECO:0000256" key="2">
    <source>
        <dbReference type="ARBA" id="ARBA00022801"/>
    </source>
</evidence>
<evidence type="ECO:0000256" key="3">
    <source>
        <dbReference type="ARBA" id="ARBA00022813"/>
    </source>
</evidence>
<evidence type="ECO:0000256" key="4">
    <source>
        <dbReference type="ARBA" id="ARBA00069124"/>
    </source>
</evidence>
<name>A0A974WFS5_9BACT</name>
<feature type="binding site" evidence="6">
    <location>
        <begin position="226"/>
        <end position="229"/>
    </location>
    <ligand>
        <name>substrate</name>
    </ligand>
</feature>
<evidence type="ECO:0000313" key="8">
    <source>
        <dbReference type="EMBL" id="QSE96322.1"/>
    </source>
</evidence>
<proteinExistence type="predicted"/>
<evidence type="ECO:0000256" key="6">
    <source>
        <dbReference type="PIRSR" id="PIRSR600246-2"/>
    </source>
</evidence>
<dbReference type="InterPro" id="IPR000246">
    <property type="entry name" value="Peptidase_T2"/>
</dbReference>
<evidence type="ECO:0000313" key="9">
    <source>
        <dbReference type="Proteomes" id="UP000662783"/>
    </source>
</evidence>
<dbReference type="EMBL" id="CP070608">
    <property type="protein sequence ID" value="QSE96322.1"/>
    <property type="molecule type" value="Genomic_DNA"/>
</dbReference>
<dbReference type="CDD" id="cd04701">
    <property type="entry name" value="Asparaginase_2"/>
    <property type="match status" value="1"/>
</dbReference>
<evidence type="ECO:0000256" key="1">
    <source>
        <dbReference type="ARBA" id="ARBA00022670"/>
    </source>
</evidence>
<keyword evidence="1" id="KW-0645">Protease</keyword>
<dbReference type="Pfam" id="PF01112">
    <property type="entry name" value="Asparaginase_2"/>
    <property type="match status" value="1"/>
</dbReference>
<dbReference type="PANTHER" id="PTHR10188">
    <property type="entry name" value="L-ASPARAGINASE"/>
    <property type="match status" value="1"/>
</dbReference>
<feature type="site" description="Cleavage; by autolysis" evidence="7">
    <location>
        <begin position="174"/>
        <end position="175"/>
    </location>
</feature>
<dbReference type="InterPro" id="IPR029055">
    <property type="entry name" value="Ntn_hydrolases_N"/>
</dbReference>
<reference evidence="8" key="1">
    <citation type="submission" date="2021-02" db="EMBL/GenBank/DDBJ databases">
        <title>Fulvivirga sp. S481 isolated from sea water.</title>
        <authorList>
            <person name="Bae S.S."/>
            <person name="Baek K."/>
        </authorList>
    </citation>
    <scope>NUCLEOTIDE SEQUENCE</scope>
    <source>
        <strain evidence="8">S481</strain>
    </source>
</reference>
<dbReference type="SUPFAM" id="SSF56235">
    <property type="entry name" value="N-terminal nucleophile aminohydrolases (Ntn hydrolases)"/>
    <property type="match status" value="1"/>
</dbReference>
<gene>
    <name evidence="8" type="ORF">JR347_11955</name>
</gene>
<dbReference type="GO" id="GO:0008233">
    <property type="term" value="F:peptidase activity"/>
    <property type="evidence" value="ECO:0007669"/>
    <property type="project" value="UniProtKB-KW"/>
</dbReference>
<dbReference type="Gene3D" id="3.60.20.30">
    <property type="entry name" value="(Glycosyl)asparaginase"/>
    <property type="match status" value="1"/>
</dbReference>
<sequence length="309" mass="33034">MNNKYALAIHGGAGTILKSKMSPEQEVTYKKVLEESLIQGQKILNSGGSSLDAVEESVKVLEDSHLFNAGKGAVFTADGKHEMEASIMCGKSLEAGAVAGITTLKNPVTLSRKILADKNYVFLSGHGAEEYGALHNLEMVTNDYFYSDMRYEQWQALKGSDKTALDHTDDRKFGTVGAVALDVHGNIAAATSTGGLTNKKYGRIGDSSVIGSGVYANNDTCAISCTGYGEFFLRGVVAYDISCLMEYANLSLQDAAEKVIMEKQTKLGGEGGIVGVDANGNMALVFNSEGMYRGMVNESTPPKAFIFRD</sequence>
<feature type="active site" description="Nucleophile" evidence="5">
    <location>
        <position position="175"/>
    </location>
</feature>
<protein>
    <recommendedName>
        <fullName evidence="4">Isoaspartyl peptidase</fullName>
    </recommendedName>
</protein>
<dbReference type="GO" id="GO:0006508">
    <property type="term" value="P:proteolysis"/>
    <property type="evidence" value="ECO:0007669"/>
    <property type="project" value="UniProtKB-KW"/>
</dbReference>